<gene>
    <name evidence="2" type="ORF">IAB75_07700</name>
</gene>
<evidence type="ECO:0000259" key="1">
    <source>
        <dbReference type="Pfam" id="PF08522"/>
    </source>
</evidence>
<organism evidence="2 3">
    <name type="scientific">Candidatus Cryptobacteroides avicola</name>
    <dbReference type="NCBI Taxonomy" id="2840757"/>
    <lineage>
        <taxon>Bacteria</taxon>
        <taxon>Pseudomonadati</taxon>
        <taxon>Bacteroidota</taxon>
        <taxon>Bacteroidia</taxon>
        <taxon>Bacteroidales</taxon>
        <taxon>Candidatus Cryptobacteroides</taxon>
    </lineage>
</organism>
<comment type="caution">
    <text evidence="2">The sequence shown here is derived from an EMBL/GenBank/DDBJ whole genome shotgun (WGS) entry which is preliminary data.</text>
</comment>
<feature type="domain" description="BT-3987-like N-terminal" evidence="1">
    <location>
        <begin position="32"/>
        <end position="141"/>
    </location>
</feature>
<dbReference type="Pfam" id="PF08522">
    <property type="entry name" value="BT_3987-like_N"/>
    <property type="match status" value="1"/>
</dbReference>
<reference evidence="2" key="1">
    <citation type="submission" date="2020-10" db="EMBL/GenBank/DDBJ databases">
        <authorList>
            <person name="Gilroy R."/>
        </authorList>
    </citation>
    <scope>NUCLEOTIDE SEQUENCE</scope>
    <source>
        <strain evidence="2">G3-8215</strain>
    </source>
</reference>
<dbReference type="AlphaFoldDB" id="A0A940DT78"/>
<reference evidence="2" key="2">
    <citation type="journal article" date="2021" name="PeerJ">
        <title>Extensive microbial diversity within the chicken gut microbiome revealed by metagenomics and culture.</title>
        <authorList>
            <person name="Gilroy R."/>
            <person name="Ravi A."/>
            <person name="Getino M."/>
            <person name="Pursley I."/>
            <person name="Horton D.L."/>
            <person name="Alikhan N.F."/>
            <person name="Baker D."/>
            <person name="Gharbi K."/>
            <person name="Hall N."/>
            <person name="Watson M."/>
            <person name="Adriaenssens E.M."/>
            <person name="Foster-Nyarko E."/>
            <person name="Jarju S."/>
            <person name="Secka A."/>
            <person name="Antonio M."/>
            <person name="Oren A."/>
            <person name="Chaudhuri R.R."/>
            <person name="La Ragione R."/>
            <person name="Hildebrand F."/>
            <person name="Pallen M.J."/>
        </authorList>
    </citation>
    <scope>NUCLEOTIDE SEQUENCE</scope>
    <source>
        <strain evidence="2">G3-8215</strain>
    </source>
</reference>
<evidence type="ECO:0000313" key="3">
    <source>
        <dbReference type="Proteomes" id="UP000725002"/>
    </source>
</evidence>
<dbReference type="Proteomes" id="UP000725002">
    <property type="component" value="Unassembled WGS sequence"/>
</dbReference>
<dbReference type="Gene3D" id="2.60.40.1740">
    <property type="entry name" value="hypothetical protein (bacova_03559)"/>
    <property type="match status" value="1"/>
</dbReference>
<name>A0A940DT78_9BACT</name>
<sequence length="301" mass="33144">MKRLNIIPIALVALAATSCYESFDKDYDVTRAYFASQKPLRTLVADTDMSIKVGVAIGGKREVDPGDWATFEIDPSLLEGTGLTLMPEEYYHLVDPDRMTVSNTNLAICDVRVTFSDGLYDDNDALGLHYAIPFRLTGHSQDEIATDVNGALKDYSIVAVKFVSRWHGTYYIKGTETDLSTGEVSSFGNKDLSRCPTVSFFSLSRNTVRRPGFGSAADAGEAVDLTVNDDMSVTIEAGGSIAITDASAVLEPEAEGLELAGPQPRFTLSYTYEKDGVKYKVEEELVRRQDPEADLRFEEWQ</sequence>
<protein>
    <submittedName>
        <fullName evidence="2">DUF1735 domain-containing protein</fullName>
    </submittedName>
</protein>
<dbReference type="InterPro" id="IPR013728">
    <property type="entry name" value="BT_3987-like_N"/>
</dbReference>
<accession>A0A940DT78</accession>
<dbReference type="EMBL" id="JADILV010000051">
    <property type="protein sequence ID" value="MBO8483979.1"/>
    <property type="molecule type" value="Genomic_DNA"/>
</dbReference>
<evidence type="ECO:0000313" key="2">
    <source>
        <dbReference type="EMBL" id="MBO8483979.1"/>
    </source>
</evidence>
<dbReference type="PROSITE" id="PS51257">
    <property type="entry name" value="PROKAR_LIPOPROTEIN"/>
    <property type="match status" value="1"/>
</dbReference>
<proteinExistence type="predicted"/>